<dbReference type="Proteomes" id="UP000676336">
    <property type="component" value="Unassembled WGS sequence"/>
</dbReference>
<dbReference type="EMBL" id="CAJOBG010114591">
    <property type="protein sequence ID" value="CAF4753708.1"/>
    <property type="molecule type" value="Genomic_DNA"/>
</dbReference>
<evidence type="ECO:0000313" key="2">
    <source>
        <dbReference type="EMBL" id="CAF4753708.1"/>
    </source>
</evidence>
<keyword evidence="3" id="KW-1185">Reference proteome</keyword>
<evidence type="ECO:0000313" key="3">
    <source>
        <dbReference type="Proteomes" id="UP000663866"/>
    </source>
</evidence>
<dbReference type="AlphaFoldDB" id="A0A821LLK8"/>
<sequence>MDDNANDKRVILDDDQEEIYENPPHICYCLCGQMALIL</sequence>
<feature type="non-terminal residue" evidence="2">
    <location>
        <position position="1"/>
    </location>
</feature>
<name>A0A821LLK8_9BILA</name>
<organism evidence="2 3">
    <name type="scientific">Rotaria magnacalcarata</name>
    <dbReference type="NCBI Taxonomy" id="392030"/>
    <lineage>
        <taxon>Eukaryota</taxon>
        <taxon>Metazoa</taxon>
        <taxon>Spiralia</taxon>
        <taxon>Gnathifera</taxon>
        <taxon>Rotifera</taxon>
        <taxon>Eurotatoria</taxon>
        <taxon>Bdelloidea</taxon>
        <taxon>Philodinida</taxon>
        <taxon>Philodinidae</taxon>
        <taxon>Rotaria</taxon>
    </lineage>
</organism>
<protein>
    <submittedName>
        <fullName evidence="2">Uncharacterized protein</fullName>
    </submittedName>
</protein>
<proteinExistence type="predicted"/>
<dbReference type="Proteomes" id="UP000663866">
    <property type="component" value="Unassembled WGS sequence"/>
</dbReference>
<feature type="non-terminal residue" evidence="2">
    <location>
        <position position="38"/>
    </location>
</feature>
<evidence type="ECO:0000313" key="1">
    <source>
        <dbReference type="EMBL" id="CAF4518569.1"/>
    </source>
</evidence>
<reference evidence="2" key="1">
    <citation type="submission" date="2021-02" db="EMBL/GenBank/DDBJ databases">
        <authorList>
            <person name="Nowell W R."/>
        </authorList>
    </citation>
    <scope>NUCLEOTIDE SEQUENCE</scope>
</reference>
<gene>
    <name evidence="2" type="ORF">OVN521_LOCUS50245</name>
    <name evidence="1" type="ORF">SMN809_LOCUS35706</name>
</gene>
<comment type="caution">
    <text evidence="2">The sequence shown here is derived from an EMBL/GenBank/DDBJ whole genome shotgun (WGS) entry which is preliminary data.</text>
</comment>
<dbReference type="EMBL" id="CAJOBI010085868">
    <property type="protein sequence ID" value="CAF4518569.1"/>
    <property type="molecule type" value="Genomic_DNA"/>
</dbReference>
<accession>A0A821LLK8</accession>